<feature type="domain" description="CEP170 C-terminal" evidence="2">
    <location>
        <begin position="35"/>
        <end position="107"/>
    </location>
</feature>
<accession>A0A0S7EMC2</accession>
<dbReference type="Pfam" id="PF15308">
    <property type="entry name" value="CEP170_C"/>
    <property type="match status" value="1"/>
</dbReference>
<organism evidence="3">
    <name type="scientific">Poeciliopsis prolifica</name>
    <name type="common">blackstripe livebearer</name>
    <dbReference type="NCBI Taxonomy" id="188132"/>
    <lineage>
        <taxon>Eukaryota</taxon>
        <taxon>Metazoa</taxon>
        <taxon>Chordata</taxon>
        <taxon>Craniata</taxon>
        <taxon>Vertebrata</taxon>
        <taxon>Euteleostomi</taxon>
        <taxon>Actinopterygii</taxon>
        <taxon>Neopterygii</taxon>
        <taxon>Teleostei</taxon>
        <taxon>Neoteleostei</taxon>
        <taxon>Acanthomorphata</taxon>
        <taxon>Ovalentaria</taxon>
        <taxon>Atherinomorphae</taxon>
        <taxon>Cyprinodontiformes</taxon>
        <taxon>Poeciliidae</taxon>
        <taxon>Poeciliinae</taxon>
        <taxon>Poeciliopsis</taxon>
    </lineage>
</organism>
<feature type="non-terminal residue" evidence="3">
    <location>
        <position position="1"/>
    </location>
</feature>
<dbReference type="InterPro" id="IPR029300">
    <property type="entry name" value="CEP170_C"/>
</dbReference>
<gene>
    <name evidence="3" type="primary">PPUP8520</name>
</gene>
<feature type="compositionally biased region" description="Acidic residues" evidence="1">
    <location>
        <begin position="94"/>
        <end position="107"/>
    </location>
</feature>
<reference evidence="3" key="1">
    <citation type="submission" date="2014-12" db="EMBL/GenBank/DDBJ databases">
        <title>Parallel Evolution in Life History Adaptation Evident in the Tissue-Specific Poeciliopsis prolifica transcriptome.</title>
        <authorList>
            <person name="Jue N.K."/>
            <person name="Foley R.J."/>
            <person name="Obergfell C."/>
            <person name="Reznick D.N."/>
            <person name="O'Neill R.J."/>
            <person name="O'Neill M.J."/>
        </authorList>
    </citation>
    <scope>NUCLEOTIDE SEQUENCE</scope>
</reference>
<dbReference type="AlphaFoldDB" id="A0A0S7EMC2"/>
<name>A0A0S7EMC2_9TELE</name>
<feature type="region of interest" description="Disordered" evidence="1">
    <location>
        <begin position="42"/>
        <end position="107"/>
    </location>
</feature>
<sequence length="107" mass="11819">PHAALSVCPFVSVAQTSLFMAQTLTIQAEKQFADYFSGLRRKQKGSDFSSSSEEEYDTNTGFSQAKRSSHSTTAGQSQRGQRTATSRPKSVSLETEEDEDQNDIDPY</sequence>
<protein>
    <submittedName>
        <fullName evidence="3">PPUP8520</fullName>
    </submittedName>
</protein>
<evidence type="ECO:0000259" key="2">
    <source>
        <dbReference type="Pfam" id="PF15308"/>
    </source>
</evidence>
<evidence type="ECO:0000256" key="1">
    <source>
        <dbReference type="SAM" id="MobiDB-lite"/>
    </source>
</evidence>
<feature type="non-terminal residue" evidence="3">
    <location>
        <position position="107"/>
    </location>
</feature>
<dbReference type="EMBL" id="GBYX01475944">
    <property type="protein sequence ID" value="JAO05733.1"/>
    <property type="molecule type" value="Transcribed_RNA"/>
</dbReference>
<proteinExistence type="predicted"/>
<evidence type="ECO:0000313" key="3">
    <source>
        <dbReference type="EMBL" id="JAO05733.1"/>
    </source>
</evidence>
<feature type="compositionally biased region" description="Polar residues" evidence="1">
    <location>
        <begin position="58"/>
        <end position="93"/>
    </location>
</feature>